<dbReference type="InterPro" id="IPR022417">
    <property type="entry name" value="Porphobilin_deaminase_N"/>
</dbReference>
<protein>
    <recommendedName>
        <fullName evidence="8">Porphobilinogen deaminase</fullName>
        <shortName evidence="8">PBG</shortName>
        <ecNumber evidence="8">2.5.1.61</ecNumber>
    </recommendedName>
    <alternativeName>
        <fullName evidence="8">Hydroxymethylbilane synthase</fullName>
        <shortName evidence="8">HMBS</shortName>
    </alternativeName>
    <alternativeName>
        <fullName evidence="8">Pre-uroporphyrinogen synthase</fullName>
    </alternativeName>
</protein>
<dbReference type="InterPro" id="IPR022418">
    <property type="entry name" value="Porphobilinogen_deaminase_C"/>
</dbReference>
<reference evidence="11 12" key="1">
    <citation type="submission" date="2017-05" db="EMBL/GenBank/DDBJ databases">
        <title>Butyricicoccus porcorum sp. nov. a butyrate-producing bacterium from the swine intestinal tract.</title>
        <authorList>
            <person name="Trachsel J."/>
            <person name="Humphrey S."/>
            <person name="Allen H.K."/>
        </authorList>
    </citation>
    <scope>NUCLEOTIDE SEQUENCE [LARGE SCALE GENOMIC DNA]</scope>
    <source>
        <strain evidence="11">BB10</strain>
    </source>
</reference>
<dbReference type="GO" id="GO:0004418">
    <property type="term" value="F:hydroxymethylbilane synthase activity"/>
    <property type="evidence" value="ECO:0007669"/>
    <property type="project" value="UniProtKB-UniRule"/>
</dbReference>
<dbReference type="Pfam" id="PF03900">
    <property type="entry name" value="Porphobil_deamC"/>
    <property type="match status" value="1"/>
</dbReference>
<dbReference type="PIRSF" id="PIRSF001438">
    <property type="entry name" value="4pyrrol_synth_OHMeBilane_synth"/>
    <property type="match status" value="1"/>
</dbReference>
<evidence type="ECO:0000256" key="2">
    <source>
        <dbReference type="ARBA" id="ARBA00004735"/>
    </source>
</evidence>
<gene>
    <name evidence="8" type="primary">hemC</name>
    <name evidence="11" type="ORF">CBW42_10020</name>
</gene>
<sequence>MNRVIRVGSRESRLAVIQSDMVMDAIREAEPAISTELVTMKTTGDRILDRTLDKVGGKGLFVKELDRALLAGEVDLTVHSMKDLPAELDPRLPLVAVSRRETPYDVLVLPEGCQEWDKSRPVGCASARRTIQLQALYPELEIRPVRGNIQTRLRKLDSGEYGALVLAQAGLHRLGLDSRIHRVFSPEELIPSACQGILAVQAREGFDTACLRTFHDADAFACAMAERAFIRALDGGCSSPVAAFARLTDADTMQLTGLYVSDDRTRTRVETISCPRADGADCAAELAKRMKREG</sequence>
<dbReference type="InterPro" id="IPR036803">
    <property type="entry name" value="Porphobilinogen_deaminase_C_sf"/>
</dbReference>
<dbReference type="SUPFAM" id="SSF53850">
    <property type="entry name" value="Periplasmic binding protein-like II"/>
    <property type="match status" value="1"/>
</dbReference>
<dbReference type="NCBIfam" id="TIGR00212">
    <property type="entry name" value="hemC"/>
    <property type="match status" value="1"/>
</dbReference>
<dbReference type="RefSeq" id="WP_087020813.1">
    <property type="nucleotide sequence ID" value="NZ_NHOC01000008.1"/>
</dbReference>
<evidence type="ECO:0000259" key="10">
    <source>
        <dbReference type="Pfam" id="PF03900"/>
    </source>
</evidence>
<dbReference type="PANTHER" id="PTHR11557:SF0">
    <property type="entry name" value="PORPHOBILINOGEN DEAMINASE"/>
    <property type="match status" value="1"/>
</dbReference>
<dbReference type="Gene3D" id="3.30.160.40">
    <property type="entry name" value="Porphobilinogen deaminase, C-terminal domain"/>
    <property type="match status" value="1"/>
</dbReference>
<dbReference type="OrthoDB" id="9810298at2"/>
<dbReference type="Gene3D" id="3.40.190.10">
    <property type="entry name" value="Periplasmic binding protein-like II"/>
    <property type="match status" value="2"/>
</dbReference>
<comment type="pathway">
    <text evidence="2">Porphyrin-containing compound metabolism; protoporphyrin-IX biosynthesis; coproporphyrinogen-III from 5-aminolevulinate: step 2/4.</text>
</comment>
<comment type="caution">
    <text evidence="11">The sequence shown here is derived from an EMBL/GenBank/DDBJ whole genome shotgun (WGS) entry which is preliminary data.</text>
</comment>
<evidence type="ECO:0000259" key="9">
    <source>
        <dbReference type="Pfam" id="PF01379"/>
    </source>
</evidence>
<dbReference type="PROSITE" id="PS00533">
    <property type="entry name" value="PORPHOBILINOGEN_DEAM"/>
    <property type="match status" value="1"/>
</dbReference>
<comment type="catalytic activity">
    <reaction evidence="7 8">
        <text>4 porphobilinogen + H2O = hydroxymethylbilane + 4 NH4(+)</text>
        <dbReference type="Rhea" id="RHEA:13185"/>
        <dbReference type="ChEBI" id="CHEBI:15377"/>
        <dbReference type="ChEBI" id="CHEBI:28938"/>
        <dbReference type="ChEBI" id="CHEBI:57845"/>
        <dbReference type="ChEBI" id="CHEBI:58126"/>
        <dbReference type="EC" id="2.5.1.61"/>
    </reaction>
</comment>
<evidence type="ECO:0000256" key="5">
    <source>
        <dbReference type="ARBA" id="ARBA00022679"/>
    </source>
</evidence>
<feature type="domain" description="Porphobilinogen deaminase N-terminal" evidence="9">
    <location>
        <begin position="5"/>
        <end position="205"/>
    </location>
</feature>
<dbReference type="GO" id="GO:0006782">
    <property type="term" value="P:protoporphyrinogen IX biosynthetic process"/>
    <property type="evidence" value="ECO:0007669"/>
    <property type="project" value="UniProtKB-UniRule"/>
</dbReference>
<dbReference type="GO" id="GO:0005737">
    <property type="term" value="C:cytoplasm"/>
    <property type="evidence" value="ECO:0007669"/>
    <property type="project" value="UniProtKB-UniRule"/>
</dbReference>
<name>A0A252F2R9_9FIRM</name>
<keyword evidence="12" id="KW-1185">Reference proteome</keyword>
<evidence type="ECO:0000256" key="1">
    <source>
        <dbReference type="ARBA" id="ARBA00002869"/>
    </source>
</evidence>
<comment type="cofactor">
    <cofactor evidence="8">
        <name>dipyrromethane</name>
        <dbReference type="ChEBI" id="CHEBI:60342"/>
    </cofactor>
    <text evidence="8">Binds 1 dipyrromethane group covalently.</text>
</comment>
<dbReference type="Proteomes" id="UP000194903">
    <property type="component" value="Unassembled WGS sequence"/>
</dbReference>
<comment type="similarity">
    <text evidence="3 8">Belongs to the HMBS family.</text>
</comment>
<proteinExistence type="inferred from homology"/>
<evidence type="ECO:0000256" key="3">
    <source>
        <dbReference type="ARBA" id="ARBA00005638"/>
    </source>
</evidence>
<dbReference type="SUPFAM" id="SSF54782">
    <property type="entry name" value="Porphobilinogen deaminase (hydroxymethylbilane synthase), C-terminal domain"/>
    <property type="match status" value="1"/>
</dbReference>
<dbReference type="AlphaFoldDB" id="A0A252F2R9"/>
<dbReference type="FunFam" id="3.40.190.10:FF:000005">
    <property type="entry name" value="Porphobilinogen deaminase"/>
    <property type="match status" value="1"/>
</dbReference>
<dbReference type="PANTHER" id="PTHR11557">
    <property type="entry name" value="PORPHOBILINOGEN DEAMINASE"/>
    <property type="match status" value="1"/>
</dbReference>
<dbReference type="InterPro" id="IPR022419">
    <property type="entry name" value="Porphobilin_deaminase_cofac_BS"/>
</dbReference>
<evidence type="ECO:0000313" key="11">
    <source>
        <dbReference type="EMBL" id="OUM20066.1"/>
    </source>
</evidence>
<dbReference type="Pfam" id="PF01379">
    <property type="entry name" value="Porphobil_deam"/>
    <property type="match status" value="1"/>
</dbReference>
<dbReference type="InterPro" id="IPR000860">
    <property type="entry name" value="HemC"/>
</dbReference>
<comment type="miscellaneous">
    <text evidence="8">The porphobilinogen subunits are added to the dipyrromethane group.</text>
</comment>
<dbReference type="HAMAP" id="MF_00260">
    <property type="entry name" value="Porphobil_deam"/>
    <property type="match status" value="1"/>
</dbReference>
<keyword evidence="6 8" id="KW-0627">Porphyrin biosynthesis</keyword>
<evidence type="ECO:0000313" key="12">
    <source>
        <dbReference type="Proteomes" id="UP000194903"/>
    </source>
</evidence>
<evidence type="ECO:0000256" key="7">
    <source>
        <dbReference type="ARBA" id="ARBA00048169"/>
    </source>
</evidence>
<feature type="domain" description="Porphobilinogen deaminase C-terminal" evidence="10">
    <location>
        <begin position="221"/>
        <end position="291"/>
    </location>
</feature>
<evidence type="ECO:0000256" key="6">
    <source>
        <dbReference type="ARBA" id="ARBA00023244"/>
    </source>
</evidence>
<organism evidence="11 12">
    <name type="scientific">Butyricicoccus porcorum</name>
    <dbReference type="NCBI Taxonomy" id="1945634"/>
    <lineage>
        <taxon>Bacteria</taxon>
        <taxon>Bacillati</taxon>
        <taxon>Bacillota</taxon>
        <taxon>Clostridia</taxon>
        <taxon>Eubacteriales</taxon>
        <taxon>Butyricicoccaceae</taxon>
        <taxon>Butyricicoccus</taxon>
    </lineage>
</organism>
<evidence type="ECO:0000256" key="8">
    <source>
        <dbReference type="HAMAP-Rule" id="MF_00260"/>
    </source>
</evidence>
<dbReference type="FunFam" id="3.40.190.10:FF:000004">
    <property type="entry name" value="Porphobilinogen deaminase"/>
    <property type="match status" value="1"/>
</dbReference>
<keyword evidence="5 8" id="KW-0808">Transferase</keyword>
<comment type="function">
    <text evidence="1 8">Tetrapolymerization of the monopyrrole PBG into the hydroxymethylbilane pre-uroporphyrinogen in several discrete steps.</text>
</comment>
<comment type="subunit">
    <text evidence="4 8">Monomer.</text>
</comment>
<feature type="modified residue" description="S-(dipyrrolylmethanemethyl)cysteine" evidence="8">
    <location>
        <position position="237"/>
    </location>
</feature>
<accession>A0A252F2R9</accession>
<dbReference type="EMBL" id="NHOC01000008">
    <property type="protein sequence ID" value="OUM20066.1"/>
    <property type="molecule type" value="Genomic_DNA"/>
</dbReference>
<dbReference type="PRINTS" id="PR00151">
    <property type="entry name" value="PORPHBDMNASE"/>
</dbReference>
<evidence type="ECO:0000256" key="4">
    <source>
        <dbReference type="ARBA" id="ARBA00011245"/>
    </source>
</evidence>
<dbReference type="EC" id="2.5.1.61" evidence="8"/>